<protein>
    <recommendedName>
        <fullName evidence="8">Transport permease protein</fullName>
    </recommendedName>
</protein>
<keyword evidence="5 8" id="KW-0812">Transmembrane</keyword>
<evidence type="ECO:0000256" key="6">
    <source>
        <dbReference type="ARBA" id="ARBA00022989"/>
    </source>
</evidence>
<dbReference type="PRINTS" id="PR00164">
    <property type="entry name" value="ABC2TRNSPORT"/>
</dbReference>
<comment type="similarity">
    <text evidence="2 8">Belongs to the ABC-2 integral membrane protein family.</text>
</comment>
<comment type="caution">
    <text evidence="10">The sequence shown here is derived from an EMBL/GenBank/DDBJ whole genome shotgun (WGS) entry which is preliminary data.</text>
</comment>
<evidence type="ECO:0000259" key="9">
    <source>
        <dbReference type="PROSITE" id="PS51012"/>
    </source>
</evidence>
<dbReference type="Pfam" id="PF12698">
    <property type="entry name" value="ABC2_membrane_3"/>
    <property type="match status" value="1"/>
</dbReference>
<evidence type="ECO:0000256" key="2">
    <source>
        <dbReference type="ARBA" id="ARBA00007783"/>
    </source>
</evidence>
<accession>A0A494XDY8</accession>
<keyword evidence="4 8" id="KW-1003">Cell membrane</keyword>
<dbReference type="InterPro" id="IPR047817">
    <property type="entry name" value="ABC2_TM_bact-type"/>
</dbReference>
<dbReference type="GO" id="GO:0140359">
    <property type="term" value="F:ABC-type transporter activity"/>
    <property type="evidence" value="ECO:0007669"/>
    <property type="project" value="InterPro"/>
</dbReference>
<proteinExistence type="inferred from homology"/>
<dbReference type="PANTHER" id="PTHR30294">
    <property type="entry name" value="MEMBRANE COMPONENT OF ABC TRANSPORTER YHHJ-RELATED"/>
    <property type="match status" value="1"/>
</dbReference>
<dbReference type="Gene3D" id="3.40.1710.10">
    <property type="entry name" value="abc type-2 transporter like domain"/>
    <property type="match status" value="1"/>
</dbReference>
<dbReference type="AlphaFoldDB" id="A0A494XDY8"/>
<organism evidence="10 11">
    <name type="scientific">Cohnella endophytica</name>
    <dbReference type="NCBI Taxonomy" id="2419778"/>
    <lineage>
        <taxon>Bacteria</taxon>
        <taxon>Bacillati</taxon>
        <taxon>Bacillota</taxon>
        <taxon>Bacilli</taxon>
        <taxon>Bacillales</taxon>
        <taxon>Paenibacillaceae</taxon>
        <taxon>Cohnella</taxon>
    </lineage>
</organism>
<dbReference type="OrthoDB" id="266913at2"/>
<sequence>MKDMAWLIRKTLTNTFRNKRSWIVYFGLPICGIVLSMLLYGNASNGTLRIGIANHDGDQTLSQDAIRFVQSLNNVKVTMTDDEQALRSDIAAGKLDSGLVIGEGFSDALKNGNPDPEQLTLVSVKGAQVTAYVKALLQGYVGNVAAIGKQTHGDSAAFDAIYAAYAKKPFQFHTEAVKDTSNKKDMTYQSIGYLITFMLFSAANLTELILKEKENRTFLRLMSSPISARSYVLSNVAVNILILLMQIVVALFVMKTVLKVDSGIPFAQMLSLLLLFGLAAIGLSLLIVAFARSSSSASALQNLILTPTCLLSGCFFPANIMPESVNKIASFLPQHWLLDSLQKLQNGEGLGSLGLNVGILFAFAAAFSLIAIYRFARNNDTKSFV</sequence>
<dbReference type="Proteomes" id="UP000282076">
    <property type="component" value="Unassembled WGS sequence"/>
</dbReference>
<dbReference type="EMBL" id="RBZM01000010">
    <property type="protein sequence ID" value="RKP48092.1"/>
    <property type="molecule type" value="Genomic_DNA"/>
</dbReference>
<dbReference type="InterPro" id="IPR013525">
    <property type="entry name" value="ABC2_TM"/>
</dbReference>
<dbReference type="InterPro" id="IPR000412">
    <property type="entry name" value="ABC_2_transport"/>
</dbReference>
<evidence type="ECO:0000256" key="4">
    <source>
        <dbReference type="ARBA" id="ARBA00022475"/>
    </source>
</evidence>
<comment type="subcellular location">
    <subcellularLocation>
        <location evidence="1 8">Cell membrane</location>
        <topology evidence="1 8">Multi-pass membrane protein</topology>
    </subcellularLocation>
</comment>
<feature type="transmembrane region" description="Helical" evidence="8">
    <location>
        <begin position="303"/>
        <end position="321"/>
    </location>
</feature>
<evidence type="ECO:0000256" key="7">
    <source>
        <dbReference type="ARBA" id="ARBA00023136"/>
    </source>
</evidence>
<evidence type="ECO:0000256" key="1">
    <source>
        <dbReference type="ARBA" id="ARBA00004651"/>
    </source>
</evidence>
<gene>
    <name evidence="10" type="ORF">D7Z26_22880</name>
</gene>
<evidence type="ECO:0000313" key="10">
    <source>
        <dbReference type="EMBL" id="RKP48092.1"/>
    </source>
</evidence>
<keyword evidence="3 8" id="KW-0813">Transport</keyword>
<feature type="transmembrane region" description="Helical" evidence="8">
    <location>
        <begin position="353"/>
        <end position="376"/>
    </location>
</feature>
<feature type="transmembrane region" description="Helical" evidence="8">
    <location>
        <begin position="266"/>
        <end position="291"/>
    </location>
</feature>
<dbReference type="GO" id="GO:0043190">
    <property type="term" value="C:ATP-binding cassette (ABC) transporter complex"/>
    <property type="evidence" value="ECO:0007669"/>
    <property type="project" value="InterPro"/>
</dbReference>
<feature type="domain" description="ABC transmembrane type-2" evidence="9">
    <location>
        <begin position="154"/>
        <end position="378"/>
    </location>
</feature>
<evidence type="ECO:0000256" key="3">
    <source>
        <dbReference type="ARBA" id="ARBA00022448"/>
    </source>
</evidence>
<keyword evidence="6 8" id="KW-1133">Transmembrane helix</keyword>
<reference evidence="10 11" key="1">
    <citation type="submission" date="2018-10" db="EMBL/GenBank/DDBJ databases">
        <title>Cohnella sp. M2MS4P-1, whole genome shotgun sequence.</title>
        <authorList>
            <person name="Tuo L."/>
        </authorList>
    </citation>
    <scope>NUCLEOTIDE SEQUENCE [LARGE SCALE GENOMIC DNA]</scope>
    <source>
        <strain evidence="10 11">M2MS4P-1</strain>
    </source>
</reference>
<feature type="transmembrane region" description="Helical" evidence="8">
    <location>
        <begin position="21"/>
        <end position="40"/>
    </location>
</feature>
<evidence type="ECO:0000256" key="8">
    <source>
        <dbReference type="RuleBase" id="RU361157"/>
    </source>
</evidence>
<dbReference type="PROSITE" id="PS51012">
    <property type="entry name" value="ABC_TM2"/>
    <property type="match status" value="1"/>
</dbReference>
<name>A0A494XDY8_9BACL</name>
<evidence type="ECO:0000313" key="11">
    <source>
        <dbReference type="Proteomes" id="UP000282076"/>
    </source>
</evidence>
<feature type="transmembrane region" description="Helical" evidence="8">
    <location>
        <begin position="231"/>
        <end position="254"/>
    </location>
</feature>
<dbReference type="InterPro" id="IPR051449">
    <property type="entry name" value="ABC-2_transporter_component"/>
</dbReference>
<evidence type="ECO:0000256" key="5">
    <source>
        <dbReference type="ARBA" id="ARBA00022692"/>
    </source>
</evidence>
<feature type="transmembrane region" description="Helical" evidence="8">
    <location>
        <begin position="191"/>
        <end position="210"/>
    </location>
</feature>
<keyword evidence="7 8" id="KW-0472">Membrane</keyword>
<keyword evidence="11" id="KW-1185">Reference proteome</keyword>
<dbReference type="PANTHER" id="PTHR30294:SF45">
    <property type="entry name" value="LINEARMYCIN RESISTANCE PERMEASE PROTEIN LNRN"/>
    <property type="match status" value="1"/>
</dbReference>